<protein>
    <submittedName>
        <fullName evidence="3">SAM-dependent methyltransferase</fullName>
    </submittedName>
</protein>
<organism evidence="3 4">
    <name type="scientific">Haloprofundus marisrubri</name>
    <dbReference type="NCBI Taxonomy" id="1514971"/>
    <lineage>
        <taxon>Archaea</taxon>
        <taxon>Methanobacteriati</taxon>
        <taxon>Methanobacteriota</taxon>
        <taxon>Stenosarchaea group</taxon>
        <taxon>Halobacteria</taxon>
        <taxon>Halobacteriales</taxon>
        <taxon>Haloferacaceae</taxon>
        <taxon>Haloprofundus</taxon>
    </lineage>
</organism>
<proteinExistence type="predicted"/>
<reference evidence="3 4" key="1">
    <citation type="submission" date="2015-12" db="EMBL/GenBank/DDBJ databases">
        <title>Haloprofundus marisrubri gen. nov., sp. nov., an extremely halophilic archaeon isolated from the Discovery deep brine-seawater interface in the Red Sea.</title>
        <authorList>
            <person name="Zhang G."/>
            <person name="Stingl U."/>
            <person name="Rashid M."/>
        </authorList>
    </citation>
    <scope>NUCLEOTIDE SEQUENCE [LARGE SCALE GENOMIC DNA]</scope>
    <source>
        <strain evidence="3 4">SB9</strain>
    </source>
</reference>
<dbReference type="PANTHER" id="PTHR34203">
    <property type="entry name" value="METHYLTRANSFERASE, FKBM FAMILY PROTEIN"/>
    <property type="match status" value="1"/>
</dbReference>
<dbReference type="InterPro" id="IPR029063">
    <property type="entry name" value="SAM-dependent_MTases_sf"/>
</dbReference>
<sequence>MHHPLRYVVFSAYYEAIRRNHRHQWYAPKKRVESASFRSYELINKHGRDVLLRRLLRNCGPDGVVYDVGANTGVYSLAVAAAEPTAQVVAFEPNPLVAAQLRTNVACNGFESRIDVREAGVGAETGTQRFHLSSYDELGSFDARNAGAWEASVRDEVDVEIVAIDDIVDGTSTGSRKPSASDDVVAAGTSPPDHLKIDVEGYGLEVLRGARETLASARPTVYFEPHTEGGEDRTDDVAALLRSLGYRIRVRPDAWLCVPESSSN</sequence>
<dbReference type="GO" id="GO:0032259">
    <property type="term" value="P:methylation"/>
    <property type="evidence" value="ECO:0007669"/>
    <property type="project" value="UniProtKB-KW"/>
</dbReference>
<keyword evidence="3" id="KW-0489">Methyltransferase</keyword>
<feature type="domain" description="Methyltransferase FkbM" evidence="2">
    <location>
        <begin position="67"/>
        <end position="248"/>
    </location>
</feature>
<dbReference type="InterPro" id="IPR052514">
    <property type="entry name" value="SAM-dependent_MTase"/>
</dbReference>
<name>A0A0W1RAU7_9EURY</name>
<gene>
    <name evidence="3" type="ORF">AUR64_09310</name>
</gene>
<dbReference type="SUPFAM" id="SSF53335">
    <property type="entry name" value="S-adenosyl-L-methionine-dependent methyltransferases"/>
    <property type="match status" value="1"/>
</dbReference>
<dbReference type="STRING" id="1514971.AUR64_09310"/>
<dbReference type="OrthoDB" id="275825at2157"/>
<evidence type="ECO:0000313" key="3">
    <source>
        <dbReference type="EMBL" id="KTG10481.1"/>
    </source>
</evidence>
<feature type="region of interest" description="Disordered" evidence="1">
    <location>
        <begin position="172"/>
        <end position="191"/>
    </location>
</feature>
<dbReference type="EMBL" id="LOPU01000018">
    <property type="protein sequence ID" value="KTG10481.1"/>
    <property type="molecule type" value="Genomic_DNA"/>
</dbReference>
<dbReference type="CDD" id="cd02440">
    <property type="entry name" value="AdoMet_MTases"/>
    <property type="match status" value="1"/>
</dbReference>
<keyword evidence="3" id="KW-0808">Transferase</keyword>
<evidence type="ECO:0000259" key="2">
    <source>
        <dbReference type="Pfam" id="PF05050"/>
    </source>
</evidence>
<evidence type="ECO:0000256" key="1">
    <source>
        <dbReference type="SAM" id="MobiDB-lite"/>
    </source>
</evidence>
<dbReference type="InterPro" id="IPR006342">
    <property type="entry name" value="FkbM_mtfrase"/>
</dbReference>
<dbReference type="PANTHER" id="PTHR34203:SF15">
    <property type="entry name" value="SLL1173 PROTEIN"/>
    <property type="match status" value="1"/>
</dbReference>
<dbReference type="Pfam" id="PF05050">
    <property type="entry name" value="Methyltransf_21"/>
    <property type="match status" value="1"/>
</dbReference>
<comment type="caution">
    <text evidence="3">The sequence shown here is derived from an EMBL/GenBank/DDBJ whole genome shotgun (WGS) entry which is preliminary data.</text>
</comment>
<dbReference type="Proteomes" id="UP000054387">
    <property type="component" value="Unassembled WGS sequence"/>
</dbReference>
<evidence type="ECO:0000313" key="4">
    <source>
        <dbReference type="Proteomes" id="UP000054387"/>
    </source>
</evidence>
<keyword evidence="4" id="KW-1185">Reference proteome</keyword>
<dbReference type="NCBIfam" id="TIGR01444">
    <property type="entry name" value="fkbM_fam"/>
    <property type="match status" value="1"/>
</dbReference>
<dbReference type="GO" id="GO:0008168">
    <property type="term" value="F:methyltransferase activity"/>
    <property type="evidence" value="ECO:0007669"/>
    <property type="project" value="UniProtKB-KW"/>
</dbReference>
<accession>A0A0W1RAU7</accession>
<dbReference type="AlphaFoldDB" id="A0A0W1RAU7"/>
<dbReference type="Gene3D" id="3.40.50.150">
    <property type="entry name" value="Vaccinia Virus protein VP39"/>
    <property type="match status" value="1"/>
</dbReference>